<dbReference type="PANTHER" id="PTHR11266">
    <property type="entry name" value="PEROXISOMAL MEMBRANE PROTEIN 2, PXMP2 MPV17"/>
    <property type="match status" value="1"/>
</dbReference>
<dbReference type="PANTHER" id="PTHR11266:SF80">
    <property type="entry name" value="PEROXISOMAL MEMBRANE PROTEIN 2"/>
    <property type="match status" value="1"/>
</dbReference>
<dbReference type="STRING" id="503106.A0A218Z1T9"/>
<comment type="similarity">
    <text evidence="2">Belongs to the peroxisomal membrane protein PXMP2/4 family.</text>
</comment>
<dbReference type="OrthoDB" id="10267969at2759"/>
<dbReference type="Pfam" id="PF04117">
    <property type="entry name" value="Mpv17_PMP22"/>
    <property type="match status" value="1"/>
</dbReference>
<organism evidence="7 8">
    <name type="scientific">Diplocarpon coronariae</name>
    <dbReference type="NCBI Taxonomy" id="2795749"/>
    <lineage>
        <taxon>Eukaryota</taxon>
        <taxon>Fungi</taxon>
        <taxon>Dikarya</taxon>
        <taxon>Ascomycota</taxon>
        <taxon>Pezizomycotina</taxon>
        <taxon>Leotiomycetes</taxon>
        <taxon>Helotiales</taxon>
        <taxon>Drepanopezizaceae</taxon>
        <taxon>Diplocarpon</taxon>
    </lineage>
</organism>
<dbReference type="EMBL" id="MZNU01000281">
    <property type="protein sequence ID" value="OWP01206.1"/>
    <property type="molecule type" value="Genomic_DNA"/>
</dbReference>
<evidence type="ECO:0000313" key="7">
    <source>
        <dbReference type="EMBL" id="OWP01206.1"/>
    </source>
</evidence>
<keyword evidence="5" id="KW-0472">Membrane</keyword>
<feature type="region of interest" description="Disordered" evidence="6">
    <location>
        <begin position="420"/>
        <end position="456"/>
    </location>
</feature>
<feature type="region of interest" description="Disordered" evidence="6">
    <location>
        <begin position="243"/>
        <end position="273"/>
    </location>
</feature>
<proteinExistence type="inferred from homology"/>
<feature type="compositionally biased region" description="Basic and acidic residues" evidence="6">
    <location>
        <begin position="423"/>
        <end position="433"/>
    </location>
</feature>
<comment type="caution">
    <text evidence="7">The sequence shown here is derived from an EMBL/GenBank/DDBJ whole genome shotgun (WGS) entry which is preliminary data.</text>
</comment>
<keyword evidence="4" id="KW-1133">Transmembrane helix</keyword>
<evidence type="ECO:0000256" key="6">
    <source>
        <dbReference type="SAM" id="MobiDB-lite"/>
    </source>
</evidence>
<evidence type="ECO:0000256" key="4">
    <source>
        <dbReference type="ARBA" id="ARBA00022989"/>
    </source>
</evidence>
<dbReference type="AlphaFoldDB" id="A0A218Z1T9"/>
<accession>A0A218Z1T9</accession>
<protein>
    <submittedName>
        <fullName evidence="7">Mpv17/PMP22 family protein</fullName>
    </submittedName>
</protein>
<comment type="subcellular location">
    <subcellularLocation>
        <location evidence="1">Membrane</location>
        <topology evidence="1">Multi-pass membrane protein</topology>
    </subcellularLocation>
</comment>
<sequence length="456" mass="49955">MDSPIVRTAIQSCILNAISNLMAQTIKAYRNNTPLTINWTPVFQFVLFNAVNSPPNFLWQSFLESFFPSHHLVPSDTAMAVAASNIERELDREENTNEILESKLSIKNTLIKFLLDQTIGAFMNTFLFSFAFAGFRGAGYTEAVQIATEKFWPLMKAGWRLWPVVSIANYALVKSVQGRALMGSMAGMITPSPPVYSLLAPQYSPTSFIFGPSPPMYLPDFPIHSLELLANIADAAFKPGAIRSPSMYMPPNPTRKRDSEDEDEDVYDPNSPLLKAGEKKGLYDVERFSKALDNLVSKCMVVRTSNLGLVGHLDDQKVGENGGDGSEENDGSVAARDRSLVAGGGNSSEKFWEKRVNEARKGHLALVKEIPGEFNLTSDIASHASEIAASAAEQVTNAFRPEWDNAARPLYSPAVDIEFEQVAPDHDDGRDGALDDFDAETGLTAKDNEGSDSAKT</sequence>
<dbReference type="InterPro" id="IPR007248">
    <property type="entry name" value="Mpv17_PMP22"/>
</dbReference>
<feature type="region of interest" description="Disordered" evidence="6">
    <location>
        <begin position="313"/>
        <end position="347"/>
    </location>
</feature>
<dbReference type="InParanoid" id="A0A218Z1T9"/>
<evidence type="ECO:0000256" key="5">
    <source>
        <dbReference type="ARBA" id="ARBA00023136"/>
    </source>
</evidence>
<reference evidence="7 8" key="1">
    <citation type="submission" date="2017-04" db="EMBL/GenBank/DDBJ databases">
        <title>Draft genome sequence of Marssonina coronaria NL1: causal agent of apple blotch.</title>
        <authorList>
            <person name="Cheng Q."/>
        </authorList>
    </citation>
    <scope>NUCLEOTIDE SEQUENCE [LARGE SCALE GENOMIC DNA]</scope>
    <source>
        <strain evidence="7 8">NL1</strain>
    </source>
</reference>
<name>A0A218Z1T9_9HELO</name>
<feature type="compositionally biased region" description="Basic and acidic residues" evidence="6">
    <location>
        <begin position="446"/>
        <end position="456"/>
    </location>
</feature>
<evidence type="ECO:0000313" key="8">
    <source>
        <dbReference type="Proteomes" id="UP000242519"/>
    </source>
</evidence>
<keyword evidence="3" id="KW-0812">Transmembrane</keyword>
<evidence type="ECO:0000256" key="1">
    <source>
        <dbReference type="ARBA" id="ARBA00004141"/>
    </source>
</evidence>
<keyword evidence="8" id="KW-1185">Reference proteome</keyword>
<dbReference type="Proteomes" id="UP000242519">
    <property type="component" value="Unassembled WGS sequence"/>
</dbReference>
<gene>
    <name evidence="7" type="ORF">B2J93_5486</name>
</gene>
<evidence type="ECO:0000256" key="3">
    <source>
        <dbReference type="ARBA" id="ARBA00022692"/>
    </source>
</evidence>
<dbReference type="GO" id="GO:0005778">
    <property type="term" value="C:peroxisomal membrane"/>
    <property type="evidence" value="ECO:0007669"/>
    <property type="project" value="TreeGrafter"/>
</dbReference>
<evidence type="ECO:0000256" key="2">
    <source>
        <dbReference type="ARBA" id="ARBA00006824"/>
    </source>
</evidence>